<organism evidence="2">
    <name type="scientific">uncultured Solirubrobacteraceae bacterium</name>
    <dbReference type="NCBI Taxonomy" id="1162706"/>
    <lineage>
        <taxon>Bacteria</taxon>
        <taxon>Bacillati</taxon>
        <taxon>Actinomycetota</taxon>
        <taxon>Thermoleophilia</taxon>
        <taxon>Solirubrobacterales</taxon>
        <taxon>Solirubrobacteraceae</taxon>
        <taxon>environmental samples</taxon>
    </lineage>
</organism>
<evidence type="ECO:0000256" key="1">
    <source>
        <dbReference type="SAM" id="MobiDB-lite"/>
    </source>
</evidence>
<feature type="compositionally biased region" description="Low complexity" evidence="1">
    <location>
        <begin position="1"/>
        <end position="15"/>
    </location>
</feature>
<feature type="compositionally biased region" description="Low complexity" evidence="1">
    <location>
        <begin position="126"/>
        <end position="155"/>
    </location>
</feature>
<proteinExistence type="predicted"/>
<feature type="region of interest" description="Disordered" evidence="1">
    <location>
        <begin position="1"/>
        <end position="155"/>
    </location>
</feature>
<dbReference type="AlphaFoldDB" id="A0A6J4SJ82"/>
<protein>
    <submittedName>
        <fullName evidence="2">Uncharacterized protein</fullName>
    </submittedName>
</protein>
<accession>A0A6J4SJ82</accession>
<reference evidence="2" key="1">
    <citation type="submission" date="2020-02" db="EMBL/GenBank/DDBJ databases">
        <authorList>
            <person name="Meier V. D."/>
        </authorList>
    </citation>
    <scope>NUCLEOTIDE SEQUENCE</scope>
    <source>
        <strain evidence="2">AVDCRST_MAG13</strain>
    </source>
</reference>
<evidence type="ECO:0000313" key="2">
    <source>
        <dbReference type="EMBL" id="CAA9499985.1"/>
    </source>
</evidence>
<name>A0A6J4SJ82_9ACTN</name>
<dbReference type="EMBL" id="CADCVO010000350">
    <property type="protein sequence ID" value="CAA9499985.1"/>
    <property type="molecule type" value="Genomic_DNA"/>
</dbReference>
<sequence>MGAAGARVGARQRGATSTSPALDRTRTVAAAPGSCATVRSSSPALVSASTAYGPPGSSTRTSPALDSAATRSGGRAWSSSTLPAELVASTAEAVSSSPVTPPALEARRIRSPPTRRAVTSPAELCRSAPAVRPAASTSPPSASTTTAASRGTRTS</sequence>
<gene>
    <name evidence="2" type="ORF">AVDCRST_MAG13-2190</name>
</gene>
<feature type="compositionally biased region" description="Polar residues" evidence="1">
    <location>
        <begin position="37"/>
        <end position="64"/>
    </location>
</feature>